<protein>
    <recommendedName>
        <fullName evidence="14">Peroxisomal membrane protein PMP34</fullName>
    </recommendedName>
</protein>
<comment type="similarity">
    <text evidence="2 10">Belongs to the mitochondrial carrier (TC 2.A.29) family.</text>
</comment>
<dbReference type="GO" id="GO:0044610">
    <property type="term" value="F:FMN transmembrane transporter activity"/>
    <property type="evidence" value="ECO:0007669"/>
    <property type="project" value="TreeGrafter"/>
</dbReference>
<keyword evidence="6 11" id="KW-1133">Transmembrane helix</keyword>
<evidence type="ECO:0000256" key="6">
    <source>
        <dbReference type="ARBA" id="ARBA00022989"/>
    </source>
</evidence>
<evidence type="ECO:0000256" key="7">
    <source>
        <dbReference type="ARBA" id="ARBA00023136"/>
    </source>
</evidence>
<feature type="transmembrane region" description="Helical" evidence="11">
    <location>
        <begin position="107"/>
        <end position="127"/>
    </location>
</feature>
<dbReference type="SUPFAM" id="SSF103506">
    <property type="entry name" value="Mitochondrial carrier"/>
    <property type="match status" value="1"/>
</dbReference>
<dbReference type="Proteomes" id="UP000410492">
    <property type="component" value="Unassembled WGS sequence"/>
</dbReference>
<reference evidence="12 13" key="1">
    <citation type="submission" date="2019-01" db="EMBL/GenBank/DDBJ databases">
        <authorList>
            <person name="Sayadi A."/>
        </authorList>
    </citation>
    <scope>NUCLEOTIDE SEQUENCE [LARGE SCALE GENOMIC DNA]</scope>
</reference>
<dbReference type="InterPro" id="IPR052217">
    <property type="entry name" value="Mito/Peroxisomal_Carrier"/>
</dbReference>
<evidence type="ECO:0000256" key="8">
    <source>
        <dbReference type="ARBA" id="ARBA00023140"/>
    </source>
</evidence>
<evidence type="ECO:0000256" key="1">
    <source>
        <dbReference type="ARBA" id="ARBA00004585"/>
    </source>
</evidence>
<accession>A0A653CTB5</accession>
<dbReference type="GO" id="GO:0005778">
    <property type="term" value="C:peroxisomal membrane"/>
    <property type="evidence" value="ECO:0007669"/>
    <property type="project" value="UniProtKB-SubCell"/>
</dbReference>
<evidence type="ECO:0000256" key="2">
    <source>
        <dbReference type="ARBA" id="ARBA00006375"/>
    </source>
</evidence>
<evidence type="ECO:0000256" key="11">
    <source>
        <dbReference type="SAM" id="Phobius"/>
    </source>
</evidence>
<feature type="repeat" description="Solcar" evidence="9">
    <location>
        <begin position="9"/>
        <end position="95"/>
    </location>
</feature>
<dbReference type="PANTHER" id="PTHR45939">
    <property type="entry name" value="PEROXISOMAL MEMBRANE PROTEIN PMP34-RELATED"/>
    <property type="match status" value="1"/>
</dbReference>
<keyword evidence="13" id="KW-1185">Reference proteome</keyword>
<dbReference type="GO" id="GO:0015228">
    <property type="term" value="F:coenzyme A transmembrane transporter activity"/>
    <property type="evidence" value="ECO:0007669"/>
    <property type="project" value="TreeGrafter"/>
</dbReference>
<dbReference type="PROSITE" id="PS50920">
    <property type="entry name" value="SOLCAR"/>
    <property type="match status" value="3"/>
</dbReference>
<organism evidence="12 13">
    <name type="scientific">Callosobruchus maculatus</name>
    <name type="common">Southern cowpea weevil</name>
    <name type="synonym">Pulse bruchid</name>
    <dbReference type="NCBI Taxonomy" id="64391"/>
    <lineage>
        <taxon>Eukaryota</taxon>
        <taxon>Metazoa</taxon>
        <taxon>Ecdysozoa</taxon>
        <taxon>Arthropoda</taxon>
        <taxon>Hexapoda</taxon>
        <taxon>Insecta</taxon>
        <taxon>Pterygota</taxon>
        <taxon>Neoptera</taxon>
        <taxon>Endopterygota</taxon>
        <taxon>Coleoptera</taxon>
        <taxon>Polyphaga</taxon>
        <taxon>Cucujiformia</taxon>
        <taxon>Chrysomeloidea</taxon>
        <taxon>Chrysomelidae</taxon>
        <taxon>Bruchinae</taxon>
        <taxon>Bruchini</taxon>
        <taxon>Callosobruchus</taxon>
    </lineage>
</organism>
<feature type="transmembrane region" description="Helical" evidence="11">
    <location>
        <begin position="70"/>
        <end position="87"/>
    </location>
</feature>
<evidence type="ECO:0000256" key="4">
    <source>
        <dbReference type="ARBA" id="ARBA00022692"/>
    </source>
</evidence>
<sequence>MKKGSLFNYESLVHATAAVAGSTFALTTFYPLDMVKFRVQLQDKDLSEKTTLQAIFHILKNEGITALYRGLRPTVTTMGVSNFVYFYTFHGMKGFVPEEMVNSRTDFVLSIIAGVANVLLTNPLWVANNRLKNKEEVPFTGLLDGMVHIASVEGIPALWKGVFPSLMLVANPAIHFTVYEALKRRVKVNSATGVFLLSAVSKSVATLLTYPLQLAQTRQRLMKKRLGTAALLMTILKKQGAKGLYQGMESKLLQTVLATALMFVMYEKIVQFVFKLLLGTAKRKALKG</sequence>
<evidence type="ECO:0000256" key="5">
    <source>
        <dbReference type="ARBA" id="ARBA00022737"/>
    </source>
</evidence>
<dbReference type="GO" id="GO:0051724">
    <property type="term" value="F:NAD transmembrane transporter activity"/>
    <property type="evidence" value="ECO:0007669"/>
    <property type="project" value="TreeGrafter"/>
</dbReference>
<keyword evidence="5" id="KW-0677">Repeat</keyword>
<dbReference type="GO" id="GO:0015217">
    <property type="term" value="F:ADP transmembrane transporter activity"/>
    <property type="evidence" value="ECO:0007669"/>
    <property type="project" value="TreeGrafter"/>
</dbReference>
<proteinExistence type="inferred from homology"/>
<comment type="subcellular location">
    <subcellularLocation>
        <location evidence="1">Peroxisome membrane</location>
        <topology evidence="1">Multi-pass membrane protein</topology>
    </subcellularLocation>
</comment>
<dbReference type="PANTHER" id="PTHR45939:SF5">
    <property type="entry name" value="PEROXISOMAL MEMBRANE PROTEIN PMP34"/>
    <property type="match status" value="1"/>
</dbReference>
<dbReference type="AlphaFoldDB" id="A0A653CTB5"/>
<gene>
    <name evidence="12" type="ORF">CALMAC_LOCUS11581</name>
</gene>
<keyword evidence="8" id="KW-0576">Peroxisome</keyword>
<dbReference type="GO" id="GO:0005347">
    <property type="term" value="F:ATP transmembrane transporter activity"/>
    <property type="evidence" value="ECO:0007669"/>
    <property type="project" value="TreeGrafter"/>
</dbReference>
<evidence type="ECO:0000256" key="9">
    <source>
        <dbReference type="PROSITE-ProRule" id="PRU00282"/>
    </source>
</evidence>
<dbReference type="EMBL" id="CAACVG010008764">
    <property type="protein sequence ID" value="VEN50992.1"/>
    <property type="molecule type" value="Genomic_DNA"/>
</dbReference>
<evidence type="ECO:0000313" key="12">
    <source>
        <dbReference type="EMBL" id="VEN50992.1"/>
    </source>
</evidence>
<feature type="repeat" description="Solcar" evidence="9">
    <location>
        <begin position="189"/>
        <end position="272"/>
    </location>
</feature>
<evidence type="ECO:0000313" key="13">
    <source>
        <dbReference type="Proteomes" id="UP000410492"/>
    </source>
</evidence>
<feature type="transmembrane region" description="Helical" evidence="11">
    <location>
        <begin position="12"/>
        <end position="32"/>
    </location>
</feature>
<feature type="transmembrane region" description="Helical" evidence="11">
    <location>
        <begin position="252"/>
        <end position="278"/>
    </location>
</feature>
<feature type="transmembrane region" description="Helical" evidence="11">
    <location>
        <begin position="194"/>
        <end position="212"/>
    </location>
</feature>
<evidence type="ECO:0000256" key="3">
    <source>
        <dbReference type="ARBA" id="ARBA00022448"/>
    </source>
</evidence>
<evidence type="ECO:0000256" key="10">
    <source>
        <dbReference type="RuleBase" id="RU000488"/>
    </source>
</evidence>
<evidence type="ECO:0008006" key="14">
    <source>
        <dbReference type="Google" id="ProtNLM"/>
    </source>
</evidence>
<dbReference type="Gene3D" id="1.50.40.10">
    <property type="entry name" value="Mitochondrial carrier domain"/>
    <property type="match status" value="1"/>
</dbReference>
<name>A0A653CTB5_CALMS</name>
<dbReference type="GO" id="GO:0080122">
    <property type="term" value="F:AMP transmembrane transporter activity"/>
    <property type="evidence" value="ECO:0007669"/>
    <property type="project" value="TreeGrafter"/>
</dbReference>
<dbReference type="GO" id="GO:0015230">
    <property type="term" value="F:FAD transmembrane transporter activity"/>
    <property type="evidence" value="ECO:0007669"/>
    <property type="project" value="TreeGrafter"/>
</dbReference>
<keyword evidence="7 9" id="KW-0472">Membrane</keyword>
<dbReference type="InterPro" id="IPR023395">
    <property type="entry name" value="MCP_dom_sf"/>
</dbReference>
<keyword evidence="3 10" id="KW-0813">Transport</keyword>
<dbReference type="InterPro" id="IPR018108">
    <property type="entry name" value="MCP_transmembrane"/>
</dbReference>
<dbReference type="OrthoDB" id="10266426at2759"/>
<keyword evidence="4 9" id="KW-0812">Transmembrane</keyword>
<dbReference type="Pfam" id="PF00153">
    <property type="entry name" value="Mito_carr"/>
    <property type="match status" value="3"/>
</dbReference>
<feature type="repeat" description="Solcar" evidence="9">
    <location>
        <begin position="101"/>
        <end position="185"/>
    </location>
</feature>